<dbReference type="RefSeq" id="XP_018690734.1">
    <property type="nucleotide sequence ID" value="XM_018839613.1"/>
</dbReference>
<evidence type="ECO:0008006" key="4">
    <source>
        <dbReference type="Google" id="ProtNLM"/>
    </source>
</evidence>
<dbReference type="OrthoDB" id="5199543at2759"/>
<feature type="compositionally biased region" description="Basic and acidic residues" evidence="1">
    <location>
        <begin position="406"/>
        <end position="415"/>
    </location>
</feature>
<reference evidence="2 3" key="1">
    <citation type="submission" date="2016-04" db="EMBL/GenBank/DDBJ databases">
        <title>Draft genome of Fonsecaea erecta CBS 125763.</title>
        <authorList>
            <person name="Weiss V.A."/>
            <person name="Vicente V.A."/>
            <person name="Raittz R.T."/>
            <person name="Moreno L.F."/>
            <person name="De Souza E.M."/>
            <person name="Pedrosa F.O."/>
            <person name="Steffens M.B."/>
            <person name="Faoro H."/>
            <person name="Tadra-Sfeir M.Z."/>
            <person name="Najafzadeh M.J."/>
            <person name="Felipe M.S."/>
            <person name="Teixeira M."/>
            <person name="Sun J."/>
            <person name="Xi L."/>
            <person name="Gomes R."/>
            <person name="De Azevedo C.M."/>
            <person name="Salgado C.G."/>
            <person name="Da Silva M.B."/>
            <person name="Nascimento M.F."/>
            <person name="Queiroz-Telles F."/>
            <person name="Attili D.S."/>
            <person name="Gorbushina A."/>
        </authorList>
    </citation>
    <scope>NUCLEOTIDE SEQUENCE [LARGE SCALE GENOMIC DNA]</scope>
    <source>
        <strain evidence="2 3">CBS 125763</strain>
    </source>
</reference>
<feature type="region of interest" description="Disordered" evidence="1">
    <location>
        <begin position="54"/>
        <end position="88"/>
    </location>
</feature>
<dbReference type="Pfam" id="PF09724">
    <property type="entry name" value="Dcc1"/>
    <property type="match status" value="1"/>
</dbReference>
<dbReference type="GeneID" id="30012273"/>
<keyword evidence="3" id="KW-1185">Reference proteome</keyword>
<feature type="compositionally biased region" description="Low complexity" evidence="1">
    <location>
        <begin position="393"/>
        <end position="405"/>
    </location>
</feature>
<dbReference type="STRING" id="1367422.A0A178ZC63"/>
<dbReference type="GO" id="GO:0007064">
    <property type="term" value="P:mitotic sister chromatid cohesion"/>
    <property type="evidence" value="ECO:0007669"/>
    <property type="project" value="InterPro"/>
</dbReference>
<accession>A0A178ZC63</accession>
<evidence type="ECO:0000313" key="3">
    <source>
        <dbReference type="Proteomes" id="UP000078343"/>
    </source>
</evidence>
<protein>
    <recommendedName>
        <fullName evidence="4">Sister chromatid cohesion protein Dcc1</fullName>
    </recommendedName>
</protein>
<feature type="compositionally biased region" description="Gly residues" evidence="1">
    <location>
        <begin position="131"/>
        <end position="142"/>
    </location>
</feature>
<feature type="region of interest" description="Disordered" evidence="1">
    <location>
        <begin position="123"/>
        <end position="145"/>
    </location>
</feature>
<gene>
    <name evidence="2" type="ORF">AYL99_08105</name>
</gene>
<comment type="caution">
    <text evidence="2">The sequence shown here is derived from an EMBL/GenBank/DDBJ whole genome shotgun (WGS) entry which is preliminary data.</text>
</comment>
<proteinExistence type="predicted"/>
<feature type="region of interest" description="Disordered" evidence="1">
    <location>
        <begin position="392"/>
        <end position="415"/>
    </location>
</feature>
<evidence type="ECO:0000256" key="1">
    <source>
        <dbReference type="SAM" id="MobiDB-lite"/>
    </source>
</evidence>
<organism evidence="2 3">
    <name type="scientific">Fonsecaea erecta</name>
    <dbReference type="NCBI Taxonomy" id="1367422"/>
    <lineage>
        <taxon>Eukaryota</taxon>
        <taxon>Fungi</taxon>
        <taxon>Dikarya</taxon>
        <taxon>Ascomycota</taxon>
        <taxon>Pezizomycotina</taxon>
        <taxon>Eurotiomycetes</taxon>
        <taxon>Chaetothyriomycetidae</taxon>
        <taxon>Chaetothyriales</taxon>
        <taxon>Herpotrichiellaceae</taxon>
        <taxon>Fonsecaea</taxon>
    </lineage>
</organism>
<name>A0A178ZC63_9EURO</name>
<dbReference type="InterPro" id="IPR019128">
    <property type="entry name" value="Dcc1"/>
</dbReference>
<dbReference type="EMBL" id="LVYI01000007">
    <property type="protein sequence ID" value="OAP57367.1"/>
    <property type="molecule type" value="Genomic_DNA"/>
</dbReference>
<feature type="region of interest" description="Disordered" evidence="1">
    <location>
        <begin position="473"/>
        <end position="528"/>
    </location>
</feature>
<dbReference type="Proteomes" id="UP000078343">
    <property type="component" value="Unassembled WGS sequence"/>
</dbReference>
<feature type="compositionally biased region" description="Low complexity" evidence="1">
    <location>
        <begin position="478"/>
        <end position="493"/>
    </location>
</feature>
<evidence type="ECO:0000313" key="2">
    <source>
        <dbReference type="EMBL" id="OAP57367.1"/>
    </source>
</evidence>
<dbReference type="GO" id="GO:0031390">
    <property type="term" value="C:Ctf18 RFC-like complex"/>
    <property type="evidence" value="ECO:0007669"/>
    <property type="project" value="InterPro"/>
</dbReference>
<sequence length="528" mass="57212">MSASSQPSAFPPVAVSSTLPHQSLRLLELPAELLDVVEAQIKNPSKRRKLWFKSSAAAKGQHHHHQQRPFGSSSLTTPVAAEEGGGRGGDFLHLCTDDKIWAVKQVSTSNSVYVTQTCHQPRATQNQQGVGEDGGAPPSGGGHAEEQVDEIGLAVAAGSRGGITTKAQVKNVLELIEVESDERAVHKKVHDMVPVYHDEGEDDHRHVLDRDPREAVSMRDVLDNIAAPTRMVRDVMRKSFIFGLSQTTTSRKGAVGHEERVYLASPSLLLRHWKEFLQQCTISGIDLAKNNDNVLAGADLHAVLNGLAAEAAAAEETEEAGRRCSSLARNVTMAIVRRFTDVPDMDLDLDWDQDLSLFADSIGSARLKFNPNLTRDMVGRWLLLSHHARRKSSPLSTGAASSSSSSRRESDHGTMRVDDFTTEWTQLLPDSWAVECSNNVASLISSVVDLNVDLTRDREGVAVLRFVASSHGAEEASHAPSHSSAAAAAAASSMGVPGLAKDAQSENQKKRKWHEKFGAQRSAPAVRK</sequence>
<dbReference type="AlphaFoldDB" id="A0A178ZC63"/>